<evidence type="ECO:0000313" key="1">
    <source>
        <dbReference type="EMBL" id="CAJ1373617.1"/>
    </source>
</evidence>
<name>A0AA36HQW8_9DINO</name>
<evidence type="ECO:0000313" key="2">
    <source>
        <dbReference type="Proteomes" id="UP001178507"/>
    </source>
</evidence>
<proteinExistence type="predicted"/>
<reference evidence="1" key="1">
    <citation type="submission" date="2023-08" db="EMBL/GenBank/DDBJ databases">
        <authorList>
            <person name="Chen Y."/>
            <person name="Shah S."/>
            <person name="Dougan E. K."/>
            <person name="Thang M."/>
            <person name="Chan C."/>
        </authorList>
    </citation>
    <scope>NUCLEOTIDE SEQUENCE</scope>
</reference>
<sequence>MNVSACWSNGLTWETCCRNFLANDCWRPPLTYETCCVLRAESTADARGFILPETPQALLAVQRLEAATGVSARLAWPKGQLLVKWRQSWLCPPPAARQRTSGCEHAAYDNLWAKARTFTELALETAQAAPGDERHAKSFASLLLLAGSVEELHCILRYWHCFEAAHSAFDQVCAIIDLVLLQLASLLGEAPEAFSPWLGQGSFCSQALQRGVNDILQFVLFWVFQRFDQRLRIISQAVRWSDYLARSSGSQEEFGKYMELNPPRGQFYHFSRAVEFNPVCEDLQRYGTRNFYSGFWHRPWLDTTQSLTWHLFIHDLQGAVRSNSKTSTEDIMDIINVRSGGLSRTVLNLGADDGGCNHGGARYWMFDPANCLLLSYHGFGGVFLEGRHDSVEKMRRRFAGRGGALCSEGIATTSNVRVAILRAEPCDGTAPGAEARRVQESLAAGQLDLLKLDVDFGDCDFLEELVPWLRPKLVHAEMNPYYPPPFAQKQHFHENQLMEYIEAGQELPQAVRGCSLSAISRSLGGPEVYVVAQVEFDHVLFIRRDLAAQVLLPKRTSLTLWDHWLAGYYCHPLRRVAREDEWEAGFDFRRFIPTSEGDLTQVEADMHSFLVSAGGTDHLDSEHARWTFSLLRCDECG</sequence>
<gene>
    <name evidence="1" type="ORF">EVOR1521_LOCUS3380</name>
</gene>
<keyword evidence="2" id="KW-1185">Reference proteome</keyword>
<organism evidence="1 2">
    <name type="scientific">Effrenium voratum</name>
    <dbReference type="NCBI Taxonomy" id="2562239"/>
    <lineage>
        <taxon>Eukaryota</taxon>
        <taxon>Sar</taxon>
        <taxon>Alveolata</taxon>
        <taxon>Dinophyceae</taxon>
        <taxon>Suessiales</taxon>
        <taxon>Symbiodiniaceae</taxon>
        <taxon>Effrenium</taxon>
    </lineage>
</organism>
<dbReference type="AlphaFoldDB" id="A0AA36HQW8"/>
<dbReference type="Proteomes" id="UP001178507">
    <property type="component" value="Unassembled WGS sequence"/>
</dbReference>
<comment type="caution">
    <text evidence="1">The sequence shown here is derived from an EMBL/GenBank/DDBJ whole genome shotgun (WGS) entry which is preliminary data.</text>
</comment>
<protein>
    <submittedName>
        <fullName evidence="1">Uncharacterized protein</fullName>
    </submittedName>
</protein>
<dbReference type="EMBL" id="CAUJNA010000204">
    <property type="protein sequence ID" value="CAJ1373617.1"/>
    <property type="molecule type" value="Genomic_DNA"/>
</dbReference>
<accession>A0AA36HQW8</accession>